<dbReference type="Proteomes" id="UP000031866">
    <property type="component" value="Chromosome"/>
</dbReference>
<keyword evidence="1" id="KW-0472">Membrane</keyword>
<evidence type="ECO:0000313" key="4">
    <source>
        <dbReference type="EMBL" id="MBF7811891.1"/>
    </source>
</evidence>
<dbReference type="EMBL" id="MWMH01000006">
    <property type="protein sequence ID" value="OOP71993.1"/>
    <property type="molecule type" value="Genomic_DNA"/>
</dbReference>
<dbReference type="KEGG" id="cbei:LF65_01080"/>
<dbReference type="EMBL" id="JABSWW010000001">
    <property type="protein sequence ID" value="NRT89342.1"/>
    <property type="molecule type" value="Genomic_DNA"/>
</dbReference>
<dbReference type="EMBL" id="JABAGV010000086">
    <property type="protein sequence ID" value="MBC2477317.1"/>
    <property type="molecule type" value="Genomic_DNA"/>
</dbReference>
<sequence>MKILNSISLALIIIGGINWGLIGFFRFNLVDFLFGSFSMLSTIIYCLVGIASLYSISFFVQERSRV</sequence>
<dbReference type="Pfam" id="PF04070">
    <property type="entry name" value="DUF378"/>
    <property type="match status" value="1"/>
</dbReference>
<dbReference type="InterPro" id="IPR007211">
    <property type="entry name" value="DUF378"/>
</dbReference>
<dbReference type="EMBL" id="JABTDW010000001">
    <property type="protein sequence ID" value="NSB16650.1"/>
    <property type="molecule type" value="Genomic_DNA"/>
</dbReference>
<dbReference type="EMBL" id="JABAGD010000012">
    <property type="protein sequence ID" value="NMF04766.1"/>
    <property type="molecule type" value="Genomic_DNA"/>
</dbReference>
<dbReference type="Proteomes" id="UP000587880">
    <property type="component" value="Unassembled WGS sequence"/>
</dbReference>
<dbReference type="Proteomes" id="UP000190959">
    <property type="component" value="Unassembled WGS sequence"/>
</dbReference>
<reference evidence="2" key="2">
    <citation type="submission" date="2016-02" db="EMBL/GenBank/DDBJ databases">
        <title>Genome sequence of Clostridium beijerinckii strain 59B.</title>
        <authorList>
            <person name="Little G.T."/>
            <person name="Minton N.P."/>
        </authorList>
    </citation>
    <scope>NUCLEOTIDE SEQUENCE</scope>
    <source>
        <strain evidence="2">NCIMB 14988</strain>
    </source>
</reference>
<name>A0A0B5QLR8_CLOBE</name>
<accession>A0A0B5QLR8</accession>
<dbReference type="PANTHER" id="PTHR37304:SF1">
    <property type="entry name" value="MEMBRANE PROTEIN"/>
    <property type="match status" value="1"/>
</dbReference>
<evidence type="ECO:0000313" key="8">
    <source>
        <dbReference type="EMBL" id="NSB16650.1"/>
    </source>
</evidence>
<keyword evidence="1" id="KW-0812">Transmembrane</keyword>
<reference evidence="11" key="1">
    <citation type="submission" date="2014-12" db="EMBL/GenBank/DDBJ databases">
        <title>Genome sequence of Clostridium beijerinckii strain 59B.</title>
        <authorList>
            <person name="Little G.T."/>
            <person name="Minton N.P."/>
        </authorList>
    </citation>
    <scope>NUCLEOTIDE SEQUENCE [LARGE SCALE GENOMIC DNA]</scope>
    <source>
        <strain evidence="11">59B</strain>
    </source>
</reference>
<dbReference type="STRING" id="1520.LF65_01080"/>
<reference evidence="9 13" key="3">
    <citation type="submission" date="2016-05" db="EMBL/GenBank/DDBJ databases">
        <title>Microbial solvent formation.</title>
        <authorList>
            <person name="Poehlein A."/>
            <person name="Montoya Solano J.D."/>
            <person name="Flitsch S."/>
            <person name="Krabben P."/>
            <person name="Duerre P."/>
            <person name="Daniel R."/>
        </authorList>
    </citation>
    <scope>NUCLEOTIDE SEQUENCE [LARGE SCALE GENOMIC DNA]</scope>
    <source>
        <strain evidence="9 13">DSM 53</strain>
    </source>
</reference>
<dbReference type="Proteomes" id="UP000190973">
    <property type="component" value="Unassembled WGS sequence"/>
</dbReference>
<evidence type="ECO:0000313" key="3">
    <source>
        <dbReference type="EMBL" id="MBC2477317.1"/>
    </source>
</evidence>
<dbReference type="Proteomes" id="UP001194098">
    <property type="component" value="Unassembled WGS sequence"/>
</dbReference>
<dbReference type="EMBL" id="CP010086">
    <property type="protein sequence ID" value="AJG97698.1"/>
    <property type="molecule type" value="Genomic_DNA"/>
</dbReference>
<dbReference type="Proteomes" id="UP001193748">
    <property type="component" value="Unassembled WGS sequence"/>
</dbReference>
<dbReference type="EMBL" id="LZZI01000096">
    <property type="protein sequence ID" value="OOM58623.1"/>
    <property type="molecule type" value="Genomic_DNA"/>
</dbReference>
<reference evidence="6" key="8">
    <citation type="submission" date="2020-05" db="EMBL/GenBank/DDBJ databases">
        <authorList>
            <person name="Brown S."/>
            <person name="Huntemann M."/>
            <person name="Clum A."/>
            <person name="Spunde A."/>
            <person name="Palaniappan K."/>
            <person name="Ritter S."/>
            <person name="Mikhailova N."/>
            <person name="Chen I.-M."/>
            <person name="Stamatis D."/>
            <person name="Reddy T."/>
            <person name="O'Malley R."/>
            <person name="Daum C."/>
            <person name="Shapiro N."/>
            <person name="Ivanova N."/>
            <person name="Kyrpides N."/>
            <person name="Woyke T."/>
        </authorList>
    </citation>
    <scope>NUCLEOTIDE SEQUENCE</scope>
    <source>
        <strain evidence="6">DJ080</strain>
    </source>
</reference>
<dbReference type="OMA" id="CISILFK"/>
<reference evidence="7" key="7">
    <citation type="submission" date="2020-05" db="EMBL/GenBank/DDBJ databases">
        <title>Genomic insights into acetone-butanol-ethanol (ABE) fermentation by sequencing solventogenic clostridia strains.</title>
        <authorList>
            <person name="Brown S."/>
        </authorList>
    </citation>
    <scope>NUCLEOTIDE SEQUENCE</scope>
    <source>
        <strain evidence="8">DJ123</strain>
        <strain evidence="7">DJ126</strain>
    </source>
</reference>
<dbReference type="PANTHER" id="PTHR37304">
    <property type="entry name" value="MEMBRANE PROTEIN-RELATED"/>
    <property type="match status" value="1"/>
</dbReference>
<dbReference type="GeneID" id="66343960"/>
<organism evidence="2 11">
    <name type="scientific">Clostridium beijerinckii</name>
    <name type="common">Clostridium MP</name>
    <dbReference type="NCBI Taxonomy" id="1520"/>
    <lineage>
        <taxon>Bacteria</taxon>
        <taxon>Bacillati</taxon>
        <taxon>Bacillota</taxon>
        <taxon>Clostridia</taxon>
        <taxon>Eubacteriales</taxon>
        <taxon>Clostridiaceae</taxon>
        <taxon>Clostridium</taxon>
    </lineage>
</organism>
<proteinExistence type="predicted"/>
<dbReference type="Proteomes" id="UP000631418">
    <property type="component" value="Unassembled WGS sequence"/>
</dbReference>
<feature type="transmembrane region" description="Helical" evidence="1">
    <location>
        <begin position="33"/>
        <end position="60"/>
    </location>
</feature>
<evidence type="ECO:0000313" key="14">
    <source>
        <dbReference type="Proteomes" id="UP000587880"/>
    </source>
</evidence>
<evidence type="ECO:0000313" key="11">
    <source>
        <dbReference type="Proteomes" id="UP000031866"/>
    </source>
</evidence>
<evidence type="ECO:0000313" key="2">
    <source>
        <dbReference type="EMBL" id="AJG97698.1"/>
    </source>
</evidence>
<feature type="transmembrane region" description="Helical" evidence="1">
    <location>
        <begin position="7"/>
        <end position="27"/>
    </location>
</feature>
<dbReference type="RefSeq" id="WP_011968370.1">
    <property type="nucleotide sequence ID" value="NZ_BKAK01000037.1"/>
</dbReference>
<evidence type="ECO:0000313" key="12">
    <source>
        <dbReference type="Proteomes" id="UP000190959"/>
    </source>
</evidence>
<dbReference type="AlphaFoldDB" id="A0A0B5QLR8"/>
<evidence type="ECO:0000313" key="6">
    <source>
        <dbReference type="EMBL" id="NRT89342.1"/>
    </source>
</evidence>
<dbReference type="OrthoDB" id="9812136at2"/>
<evidence type="ECO:0000313" key="7">
    <source>
        <dbReference type="EMBL" id="NRV08023.1"/>
    </source>
</evidence>
<reference evidence="10 12" key="4">
    <citation type="submission" date="2017-02" db="EMBL/GenBank/DDBJ databases">
        <title>Genome sequence of Clostridium beijerinckii Br21.</title>
        <authorList>
            <person name="Fonseca B.C."/>
            <person name="Guazzaroni M.E."/>
            <person name="Riano-Pachon D.M."/>
            <person name="Reginatto V."/>
        </authorList>
    </citation>
    <scope>NUCLEOTIDE SEQUENCE [LARGE SCALE GENOMIC DNA]</scope>
    <source>
        <strain evidence="10 12">Br21</strain>
    </source>
</reference>
<dbReference type="Proteomes" id="UP000821656">
    <property type="component" value="Unassembled WGS sequence"/>
</dbReference>
<evidence type="ECO:0000313" key="5">
    <source>
        <dbReference type="EMBL" id="NMF04766.1"/>
    </source>
</evidence>
<evidence type="ECO:0000313" key="10">
    <source>
        <dbReference type="EMBL" id="OOP71993.1"/>
    </source>
</evidence>
<evidence type="ECO:0000313" key="9">
    <source>
        <dbReference type="EMBL" id="OOM58623.1"/>
    </source>
</evidence>
<keyword evidence="1" id="KW-1133">Transmembrane helix</keyword>
<evidence type="ECO:0000313" key="13">
    <source>
        <dbReference type="Proteomes" id="UP000190973"/>
    </source>
</evidence>
<reference evidence="3" key="10">
    <citation type="journal article" date="2022" name="Nat. Biotechnol.">
        <title>Carbon-negative production of acetone and isopropanol by gas fermentation at industrial pilot scale.</title>
        <authorList>
            <person name="Liew F.E."/>
            <person name="Nogle R."/>
            <person name="Abdalla T."/>
            <person name="Rasor B.J."/>
            <person name="Canter C."/>
            <person name="Jensen R.O."/>
            <person name="Wang L."/>
            <person name="Strutz J."/>
            <person name="Chirania P."/>
            <person name="De Tissera S."/>
            <person name="Mueller A.P."/>
            <person name="Ruan Z."/>
            <person name="Gao A."/>
            <person name="Tran L."/>
            <person name="Engle N.L."/>
            <person name="Bromley J.C."/>
            <person name="Daniell J."/>
            <person name="Conrado R."/>
            <person name="Tschaplinski T.J."/>
            <person name="Giannone R.J."/>
            <person name="Hettich R.L."/>
            <person name="Karim A.S."/>
            <person name="Simpson S.D."/>
            <person name="Brown S.D."/>
            <person name="Leang C."/>
            <person name="Jewett M.C."/>
            <person name="Kopke M."/>
        </authorList>
    </citation>
    <scope>NUCLEOTIDE SEQUENCE</scope>
    <source>
        <strain evidence="3">DJ015</strain>
        <strain evidence="6">DJ080</strain>
    </source>
</reference>
<evidence type="ECO:0000256" key="1">
    <source>
        <dbReference type="SAM" id="Phobius"/>
    </source>
</evidence>
<dbReference type="EMBL" id="JABSXK010000001">
    <property type="protein sequence ID" value="NRV08023.1"/>
    <property type="molecule type" value="Genomic_DNA"/>
</dbReference>
<dbReference type="Proteomes" id="UP000822184">
    <property type="component" value="Unassembled WGS sequence"/>
</dbReference>
<gene>
    <name evidence="6" type="ORF">B0H41_003021</name>
    <name evidence="8" type="ORF">BCD95_004909</name>
    <name evidence="10" type="ORF">CBEIBR21_17200</name>
    <name evidence="9" type="ORF">CLBCK_39350</name>
    <name evidence="7" type="ORF">DFH45_000986</name>
    <name evidence="5" type="ORF">HF849_08365</name>
    <name evidence="3" type="ORF">HGI39_21965</name>
    <name evidence="4" type="ORF">IS491_25190</name>
    <name evidence="2" type="ORF">LF65_01080</name>
</gene>
<reference evidence="4" key="9">
    <citation type="submission" date="2020-11" db="EMBL/GenBank/DDBJ databases">
        <authorList>
            <person name="Thieme N."/>
            <person name="Liebl W."/>
            <person name="Zverlov V."/>
        </authorList>
    </citation>
    <scope>NUCLEOTIDE SEQUENCE</scope>
    <source>
        <strain evidence="4">NT08</strain>
    </source>
</reference>
<dbReference type="EMBL" id="JADOEF010000003">
    <property type="protein sequence ID" value="MBF7811891.1"/>
    <property type="molecule type" value="Genomic_DNA"/>
</dbReference>
<reference evidence="3" key="5">
    <citation type="submission" date="2020-04" db="EMBL/GenBank/DDBJ databases">
        <authorList>
            <person name="Brown S."/>
        </authorList>
    </citation>
    <scope>NUCLEOTIDE SEQUENCE</scope>
    <source>
        <strain evidence="3">DJ015</strain>
    </source>
</reference>
<protein>
    <submittedName>
        <fullName evidence="2">DUF378 domain-containing protein</fullName>
    </submittedName>
</protein>
<reference evidence="5 14" key="6">
    <citation type="submission" date="2020-04" db="EMBL/GenBank/DDBJ databases">
        <authorList>
            <person name="Hitch T.C.A."/>
            <person name="Wylensek D."/>
            <person name="Clavel T."/>
        </authorList>
    </citation>
    <scope>NUCLEOTIDE SEQUENCE [LARGE SCALE GENOMIC DNA]</scope>
    <source>
        <strain evidence="5 14">WB01_NA02</strain>
    </source>
</reference>